<dbReference type="GO" id="GO:1990904">
    <property type="term" value="C:ribonucleoprotein complex"/>
    <property type="evidence" value="ECO:0007669"/>
    <property type="project" value="UniProtKB-KW"/>
</dbReference>
<evidence type="ECO:0000313" key="6">
    <source>
        <dbReference type="EMBL" id="CDN30906.1"/>
    </source>
</evidence>
<dbReference type="InterPro" id="IPR034704">
    <property type="entry name" value="Ribosomal_bL28/bL31-like_sf"/>
</dbReference>
<dbReference type="SUPFAM" id="SSF143800">
    <property type="entry name" value="L28p-like"/>
    <property type="match status" value="1"/>
</dbReference>
<evidence type="ECO:0000256" key="4">
    <source>
        <dbReference type="ARBA" id="ARBA00035174"/>
    </source>
</evidence>
<proteinExistence type="inferred from homology"/>
<dbReference type="PANTHER" id="PTHR13528:SF2">
    <property type="entry name" value="LARGE RIBOSOMAL SUBUNIT PROTEIN BL28M"/>
    <property type="match status" value="1"/>
</dbReference>
<dbReference type="NCBIfam" id="TIGR00009">
    <property type="entry name" value="L28"/>
    <property type="match status" value="1"/>
</dbReference>
<reference evidence="6 7" key="1">
    <citation type="journal article" date="2015" name="Genome Announc.">
        <title>Complete Genome Sequence of the Novel Leech Symbiont Mucinivorans hirudinis M3T.</title>
        <authorList>
            <person name="Nelson M.C."/>
            <person name="Bomar L."/>
            <person name="Graf J."/>
        </authorList>
    </citation>
    <scope>NUCLEOTIDE SEQUENCE [LARGE SCALE GENOMIC DNA]</scope>
    <source>
        <strain evidence="7">M3</strain>
    </source>
</reference>
<dbReference type="InterPro" id="IPR026569">
    <property type="entry name" value="Ribosomal_bL28"/>
</dbReference>
<evidence type="ECO:0000256" key="2">
    <source>
        <dbReference type="ARBA" id="ARBA00022980"/>
    </source>
</evidence>
<dbReference type="InterPro" id="IPR037147">
    <property type="entry name" value="Ribosomal_bL28_sf"/>
</dbReference>
<protein>
    <recommendedName>
        <fullName evidence="4 5">Large ribosomal subunit protein bL28</fullName>
    </recommendedName>
</protein>
<dbReference type="HAMAP" id="MF_00373">
    <property type="entry name" value="Ribosomal_bL28"/>
    <property type="match status" value="1"/>
</dbReference>
<dbReference type="PATRIC" id="fig|1433126.3.peg.804"/>
<gene>
    <name evidence="5" type="primary">rpmB</name>
    <name evidence="6" type="ORF">BN938_0805</name>
</gene>
<evidence type="ECO:0000256" key="3">
    <source>
        <dbReference type="ARBA" id="ARBA00023274"/>
    </source>
</evidence>
<dbReference type="eggNOG" id="COG0227">
    <property type="taxonomic scope" value="Bacteria"/>
</dbReference>
<keyword evidence="7" id="KW-1185">Reference proteome</keyword>
<dbReference type="Pfam" id="PF00830">
    <property type="entry name" value="Ribosomal_L28"/>
    <property type="match status" value="1"/>
</dbReference>
<evidence type="ECO:0000256" key="1">
    <source>
        <dbReference type="ARBA" id="ARBA00008760"/>
    </source>
</evidence>
<dbReference type="Gene3D" id="2.30.170.40">
    <property type="entry name" value="Ribosomal protein L28/L24"/>
    <property type="match status" value="1"/>
</dbReference>
<evidence type="ECO:0000313" key="7">
    <source>
        <dbReference type="Proteomes" id="UP000027616"/>
    </source>
</evidence>
<comment type="similarity">
    <text evidence="1 5">Belongs to the bacterial ribosomal protein bL28 family.</text>
</comment>
<accession>A0A060R6X2</accession>
<organism evidence="6 7">
    <name type="scientific">Mucinivorans hirudinis</name>
    <dbReference type="NCBI Taxonomy" id="1433126"/>
    <lineage>
        <taxon>Bacteria</taxon>
        <taxon>Pseudomonadati</taxon>
        <taxon>Bacteroidota</taxon>
        <taxon>Bacteroidia</taxon>
        <taxon>Bacteroidales</taxon>
        <taxon>Rikenellaceae</taxon>
        <taxon>Mucinivorans</taxon>
    </lineage>
</organism>
<keyword evidence="3 5" id="KW-0687">Ribonucleoprotein</keyword>
<dbReference type="HOGENOM" id="CLU_064548_3_1_10"/>
<dbReference type="GO" id="GO:0006412">
    <property type="term" value="P:translation"/>
    <property type="evidence" value="ECO:0007669"/>
    <property type="project" value="UniProtKB-UniRule"/>
</dbReference>
<dbReference type="Proteomes" id="UP000027616">
    <property type="component" value="Chromosome I"/>
</dbReference>
<dbReference type="AlphaFoldDB" id="A0A060R6X2"/>
<dbReference type="InterPro" id="IPR001383">
    <property type="entry name" value="Ribosomal_bL28_bact-type"/>
</dbReference>
<dbReference type="GO" id="GO:0003735">
    <property type="term" value="F:structural constituent of ribosome"/>
    <property type="evidence" value="ECO:0007669"/>
    <property type="project" value="InterPro"/>
</dbReference>
<sequence length="90" mass="10320">MRAPKNIRGHETIMKICQITGVKAQVGHKVSHSNKKVLRRYEPNLKTKRIWSEVEGRWITLRLTAAAMRTINKNGLQATLKEAKALPKIY</sequence>
<keyword evidence="2 5" id="KW-0689">Ribosomal protein</keyword>
<dbReference type="GO" id="GO:0005840">
    <property type="term" value="C:ribosome"/>
    <property type="evidence" value="ECO:0007669"/>
    <property type="project" value="UniProtKB-KW"/>
</dbReference>
<dbReference type="STRING" id="1433126.BN938_0805"/>
<name>A0A060R6X2_9BACT</name>
<dbReference type="PANTHER" id="PTHR13528">
    <property type="entry name" value="39S RIBOSOMAL PROTEIN L28, MITOCHONDRIAL"/>
    <property type="match status" value="1"/>
</dbReference>
<dbReference type="EMBL" id="HG934468">
    <property type="protein sequence ID" value="CDN30906.1"/>
    <property type="molecule type" value="Genomic_DNA"/>
</dbReference>
<evidence type="ECO:0000256" key="5">
    <source>
        <dbReference type="HAMAP-Rule" id="MF_00373"/>
    </source>
</evidence>
<dbReference type="KEGG" id="rbc:BN938_0805"/>